<keyword evidence="2" id="KW-1185">Reference proteome</keyword>
<gene>
    <name evidence="1" type="ORF">RY831_19190</name>
</gene>
<dbReference type="Proteomes" id="UP001352263">
    <property type="component" value="Unassembled WGS sequence"/>
</dbReference>
<evidence type="ECO:0000313" key="2">
    <source>
        <dbReference type="Proteomes" id="UP001352263"/>
    </source>
</evidence>
<reference evidence="1 2" key="1">
    <citation type="submission" date="2023-10" db="EMBL/GenBank/DDBJ databases">
        <title>Noviherbaspirillum sp. CPCC 100848 genome assembly.</title>
        <authorList>
            <person name="Li X.Y."/>
            <person name="Fang X.M."/>
        </authorList>
    </citation>
    <scope>NUCLEOTIDE SEQUENCE [LARGE SCALE GENOMIC DNA]</scope>
    <source>
        <strain evidence="1 2">CPCC 100848</strain>
    </source>
</reference>
<sequence>MSFKIRLMREIEEDFQMERVEVFSGTISPGFVPLWEEAGVYESLYDSDGKKAREISRSLAYGLDRIVSDEGMATLIPPGTGGGVKEAVGFLESLLRACIVHPDARVEAS</sequence>
<evidence type="ECO:0000313" key="1">
    <source>
        <dbReference type="EMBL" id="MEC4721295.1"/>
    </source>
</evidence>
<organism evidence="1 2">
    <name type="scientific">Noviherbaspirillum album</name>
    <dbReference type="NCBI Taxonomy" id="3080276"/>
    <lineage>
        <taxon>Bacteria</taxon>
        <taxon>Pseudomonadati</taxon>
        <taxon>Pseudomonadota</taxon>
        <taxon>Betaproteobacteria</taxon>
        <taxon>Burkholderiales</taxon>
        <taxon>Oxalobacteraceae</taxon>
        <taxon>Noviherbaspirillum</taxon>
    </lineage>
</organism>
<comment type="caution">
    <text evidence="1">The sequence shown here is derived from an EMBL/GenBank/DDBJ whole genome shotgun (WGS) entry which is preliminary data.</text>
</comment>
<accession>A0ABU6JCB8</accession>
<dbReference type="EMBL" id="JAWIIV010000017">
    <property type="protein sequence ID" value="MEC4721295.1"/>
    <property type="molecule type" value="Genomic_DNA"/>
</dbReference>
<protein>
    <submittedName>
        <fullName evidence="1">Uncharacterized protein</fullName>
    </submittedName>
</protein>
<dbReference type="RefSeq" id="WP_326508000.1">
    <property type="nucleotide sequence ID" value="NZ_JAWIIV010000017.1"/>
</dbReference>
<name>A0ABU6JCB8_9BURK</name>
<proteinExistence type="predicted"/>